<keyword evidence="7 13" id="KW-0819">tRNA processing</keyword>
<dbReference type="GO" id="GO:0000049">
    <property type="term" value="F:tRNA binding"/>
    <property type="evidence" value="ECO:0007669"/>
    <property type="project" value="TreeGrafter"/>
</dbReference>
<feature type="binding site" evidence="14">
    <location>
        <position position="145"/>
    </location>
    <ligand>
        <name>ATP</name>
        <dbReference type="ChEBI" id="CHEBI:30616"/>
    </ligand>
</feature>
<feature type="domain" description="YrdC-like" evidence="15">
    <location>
        <begin position="15"/>
        <end position="201"/>
    </location>
</feature>
<evidence type="ECO:0000259" key="15">
    <source>
        <dbReference type="PROSITE" id="PS51163"/>
    </source>
</evidence>
<evidence type="ECO:0000256" key="5">
    <source>
        <dbReference type="ARBA" id="ARBA00022490"/>
    </source>
</evidence>
<dbReference type="GO" id="GO:0061710">
    <property type="term" value="F:L-threonylcarbamoyladenylate synthase"/>
    <property type="evidence" value="ECO:0007669"/>
    <property type="project" value="UniProtKB-EC"/>
</dbReference>
<keyword evidence="9 13" id="KW-0547">Nucleotide-binding</keyword>
<dbReference type="InterPro" id="IPR006070">
    <property type="entry name" value="Sua5-like_dom"/>
</dbReference>
<evidence type="ECO:0000256" key="8">
    <source>
        <dbReference type="ARBA" id="ARBA00022695"/>
    </source>
</evidence>
<evidence type="ECO:0000256" key="9">
    <source>
        <dbReference type="ARBA" id="ARBA00022741"/>
    </source>
</evidence>
<dbReference type="EMBL" id="AP028654">
    <property type="protein sequence ID" value="BEP30252.1"/>
    <property type="molecule type" value="Genomic_DNA"/>
</dbReference>
<keyword evidence="5 13" id="KW-0963">Cytoplasm</keyword>
<dbReference type="GO" id="GO:0003725">
    <property type="term" value="F:double-stranded RNA binding"/>
    <property type="evidence" value="ECO:0007669"/>
    <property type="project" value="UniProtKB-UniRule"/>
</dbReference>
<dbReference type="GO" id="GO:0008033">
    <property type="term" value="P:tRNA processing"/>
    <property type="evidence" value="ECO:0007669"/>
    <property type="project" value="UniProtKB-KW"/>
</dbReference>
<dbReference type="SUPFAM" id="SSF55821">
    <property type="entry name" value="YrdC/RibB"/>
    <property type="match status" value="1"/>
</dbReference>
<dbReference type="Pfam" id="PF01300">
    <property type="entry name" value="Sua5_yciO_yrdC"/>
    <property type="match status" value="1"/>
</dbReference>
<dbReference type="EC" id="2.7.7.87" evidence="3 13"/>
<evidence type="ECO:0000256" key="6">
    <source>
        <dbReference type="ARBA" id="ARBA00022679"/>
    </source>
</evidence>
<feature type="binding site" evidence="14">
    <location>
        <position position="60"/>
    </location>
    <ligand>
        <name>ATP</name>
        <dbReference type="ChEBI" id="CHEBI:30616"/>
    </ligand>
</feature>
<protein>
    <recommendedName>
        <fullName evidence="4 13">Threonylcarbamoyl-AMP synthase</fullName>
        <shortName evidence="13">TC-AMP synthase</shortName>
        <ecNumber evidence="3 13">2.7.7.87</ecNumber>
    </recommendedName>
    <alternativeName>
        <fullName evidence="11 13">L-threonylcarbamoyladenylate synthase</fullName>
    </alternativeName>
</protein>
<proteinExistence type="inferred from homology"/>
<dbReference type="Pfam" id="PF03481">
    <property type="entry name" value="Sua5_C"/>
    <property type="match status" value="1"/>
</dbReference>
<feature type="binding site" evidence="14">
    <location>
        <position position="143"/>
    </location>
    <ligand>
        <name>L-threonine</name>
        <dbReference type="ChEBI" id="CHEBI:57926"/>
    </ligand>
</feature>
<dbReference type="AlphaFoldDB" id="A0AAU9EDT9"/>
<evidence type="ECO:0000256" key="1">
    <source>
        <dbReference type="ARBA" id="ARBA00004496"/>
    </source>
</evidence>
<evidence type="ECO:0000256" key="3">
    <source>
        <dbReference type="ARBA" id="ARBA00012584"/>
    </source>
</evidence>
<dbReference type="Proteomes" id="UP001321786">
    <property type="component" value="Chromosome"/>
</dbReference>
<dbReference type="KEGG" id="hprf:HLPR_25830"/>
<dbReference type="PROSITE" id="PS51163">
    <property type="entry name" value="YRDC"/>
    <property type="match status" value="1"/>
</dbReference>
<comment type="catalytic activity">
    <reaction evidence="12 13">
        <text>L-threonine + hydrogencarbonate + ATP = L-threonylcarbamoyladenylate + diphosphate + H2O</text>
        <dbReference type="Rhea" id="RHEA:36407"/>
        <dbReference type="ChEBI" id="CHEBI:15377"/>
        <dbReference type="ChEBI" id="CHEBI:17544"/>
        <dbReference type="ChEBI" id="CHEBI:30616"/>
        <dbReference type="ChEBI" id="CHEBI:33019"/>
        <dbReference type="ChEBI" id="CHEBI:57926"/>
        <dbReference type="ChEBI" id="CHEBI:73682"/>
        <dbReference type="EC" id="2.7.7.87"/>
    </reaction>
</comment>
<evidence type="ECO:0000256" key="14">
    <source>
        <dbReference type="PIRSR" id="PIRSR004930-1"/>
    </source>
</evidence>
<organism evidence="16 17">
    <name type="scientific">Helicovermis profundi</name>
    <dbReference type="NCBI Taxonomy" id="3065157"/>
    <lineage>
        <taxon>Bacteria</taxon>
        <taxon>Bacillati</taxon>
        <taxon>Bacillota</taxon>
        <taxon>Clostridia</taxon>
        <taxon>Helicovermis</taxon>
    </lineage>
</organism>
<keyword evidence="6 13" id="KW-0808">Transferase</keyword>
<dbReference type="FunFam" id="3.40.50.11030:FF:000001">
    <property type="entry name" value="Threonylcarbamoyl-AMP synthase"/>
    <property type="match status" value="1"/>
</dbReference>
<dbReference type="Gene3D" id="3.90.870.10">
    <property type="entry name" value="DHBP synthase"/>
    <property type="match status" value="1"/>
</dbReference>
<evidence type="ECO:0000256" key="13">
    <source>
        <dbReference type="PIRNR" id="PIRNR004930"/>
    </source>
</evidence>
<evidence type="ECO:0000256" key="11">
    <source>
        <dbReference type="ARBA" id="ARBA00029774"/>
    </source>
</evidence>
<feature type="binding site" evidence="14">
    <location>
        <position position="197"/>
    </location>
    <ligand>
        <name>ATP</name>
        <dbReference type="ChEBI" id="CHEBI:30616"/>
    </ligand>
</feature>
<dbReference type="NCBIfam" id="TIGR00057">
    <property type="entry name" value="L-threonylcarbamoyladenylate synthase"/>
    <property type="match status" value="1"/>
</dbReference>
<keyword evidence="10 13" id="KW-0067">ATP-binding</keyword>
<feature type="binding site" evidence="14">
    <location>
        <position position="239"/>
    </location>
    <ligand>
        <name>ATP</name>
        <dbReference type="ChEBI" id="CHEBI:30616"/>
    </ligand>
</feature>
<dbReference type="GO" id="GO:0006450">
    <property type="term" value="P:regulation of translational fidelity"/>
    <property type="evidence" value="ECO:0007669"/>
    <property type="project" value="TreeGrafter"/>
</dbReference>
<dbReference type="GO" id="GO:0005524">
    <property type="term" value="F:ATP binding"/>
    <property type="evidence" value="ECO:0007669"/>
    <property type="project" value="UniProtKB-UniRule"/>
</dbReference>
<comment type="function">
    <text evidence="13">Required for the formation of a threonylcarbamoyl group on adenosine at position 37 (t(6)A37) in tRNAs that read codons beginning with adenine.</text>
</comment>
<evidence type="ECO:0000313" key="16">
    <source>
        <dbReference type="EMBL" id="BEP30252.1"/>
    </source>
</evidence>
<dbReference type="Gene3D" id="3.40.50.11030">
    <property type="entry name" value="Threonylcarbamoyl-AMP synthase, C-terminal domain"/>
    <property type="match status" value="1"/>
</dbReference>
<keyword evidence="8 13" id="KW-0548">Nucleotidyltransferase</keyword>
<evidence type="ECO:0000256" key="12">
    <source>
        <dbReference type="ARBA" id="ARBA00048366"/>
    </source>
</evidence>
<comment type="similarity">
    <text evidence="2 13">Belongs to the SUA5 family.</text>
</comment>
<sequence>MKTKIINIDSKNIDIEKIKEAASLLTNGEVVAFPTETVYGLGANALDESAIKKIFLAKGRPSDNPLIVHINSKNELDKLVNFVPSIAEKLMDAFWPGPLTLIFEKNSNVPKIVTGGLETIAVRMPSHIVARKIIEYSLVPIAAPSANISGKPSPTMCEHVIHDLDGKIASIVCSDSSSIGLESTVLDITGEVPMILRPGGITKEMIESIVGRILIDPAIKKKHDQNLIAKSPGMKYRHYSPKADVIVFNGSKKNIVKKMKIELENYLKKGKKVGLMCTEEILSQINDVFSISLGSIKDMDLVGNKLFYVLREFDKLDIDIIFAEGFSEEGIGSAIMNRLNKSAGNNIINCD</sequence>
<dbReference type="FunFam" id="3.90.870.10:FF:000008">
    <property type="entry name" value="Threonylcarbamoyl-AMP synthase"/>
    <property type="match status" value="1"/>
</dbReference>
<feature type="binding site" evidence="14">
    <location>
        <position position="153"/>
    </location>
    <ligand>
        <name>ATP</name>
        <dbReference type="ChEBI" id="CHEBI:30616"/>
    </ligand>
</feature>
<reference evidence="16 17" key="1">
    <citation type="submission" date="2023-08" db="EMBL/GenBank/DDBJ databases">
        <title>Helicovermis profunda gen. nov., sp. nov., a novel mesophilic, fermentative bacterium within the Bacillota from a deep-sea hydrothermal vent chimney.</title>
        <authorList>
            <person name="Miyazaki U."/>
            <person name="Mizutani D."/>
            <person name="Hashimoto Y."/>
            <person name="Tame A."/>
            <person name="Sawayama S."/>
            <person name="Miyazaki J."/>
            <person name="Takai K."/>
            <person name="Nakagawa S."/>
        </authorList>
    </citation>
    <scope>NUCLEOTIDE SEQUENCE [LARGE SCALE GENOMIC DNA]</scope>
    <source>
        <strain evidence="16 17">S502</strain>
    </source>
</reference>
<feature type="binding site" evidence="14">
    <location>
        <position position="119"/>
    </location>
    <ligand>
        <name>ATP</name>
        <dbReference type="ChEBI" id="CHEBI:30616"/>
    </ligand>
</feature>
<feature type="binding site" evidence="14">
    <location>
        <position position="123"/>
    </location>
    <ligand>
        <name>L-threonine</name>
        <dbReference type="ChEBI" id="CHEBI:57926"/>
    </ligand>
</feature>
<keyword evidence="17" id="KW-1185">Reference proteome</keyword>
<comment type="subcellular location">
    <subcellularLocation>
        <location evidence="1 13">Cytoplasm</location>
    </subcellularLocation>
</comment>
<dbReference type="InterPro" id="IPR017945">
    <property type="entry name" value="DHBP_synth_RibB-like_a/b_dom"/>
</dbReference>
<gene>
    <name evidence="16" type="ORF">HLPR_25830</name>
</gene>
<name>A0AAU9EDT9_9FIRM</name>
<dbReference type="InterPro" id="IPR010923">
    <property type="entry name" value="T(6)A37_SUA5"/>
</dbReference>
<dbReference type="InterPro" id="IPR050156">
    <property type="entry name" value="TC-AMP_synthase_SUA5"/>
</dbReference>
<evidence type="ECO:0000256" key="2">
    <source>
        <dbReference type="ARBA" id="ARBA00007663"/>
    </source>
</evidence>
<dbReference type="RefSeq" id="WP_338535851.1">
    <property type="nucleotide sequence ID" value="NZ_AP028654.1"/>
</dbReference>
<dbReference type="InterPro" id="IPR005145">
    <property type="entry name" value="Sua5_C"/>
</dbReference>
<accession>A0AAU9EDT9</accession>
<feature type="binding site" evidence="14">
    <location>
        <position position="37"/>
    </location>
    <ligand>
        <name>L-threonine</name>
        <dbReference type="ChEBI" id="CHEBI:57926"/>
    </ligand>
</feature>
<dbReference type="PIRSF" id="PIRSF004930">
    <property type="entry name" value="Tln_factor_SUA5"/>
    <property type="match status" value="1"/>
</dbReference>
<evidence type="ECO:0000256" key="4">
    <source>
        <dbReference type="ARBA" id="ARBA00015492"/>
    </source>
</evidence>
<evidence type="ECO:0000256" key="10">
    <source>
        <dbReference type="ARBA" id="ARBA00022840"/>
    </source>
</evidence>
<dbReference type="InterPro" id="IPR038385">
    <property type="entry name" value="Sua5/YwlC_C"/>
</dbReference>
<feature type="binding site" evidence="14">
    <location>
        <position position="64"/>
    </location>
    <ligand>
        <name>ATP</name>
        <dbReference type="ChEBI" id="CHEBI:30616"/>
    </ligand>
</feature>
<feature type="binding site" evidence="14">
    <location>
        <position position="69"/>
    </location>
    <ligand>
        <name>L-threonine</name>
        <dbReference type="ChEBI" id="CHEBI:57926"/>
    </ligand>
</feature>
<dbReference type="PANTHER" id="PTHR17490">
    <property type="entry name" value="SUA5"/>
    <property type="match status" value="1"/>
</dbReference>
<dbReference type="PANTHER" id="PTHR17490:SF16">
    <property type="entry name" value="THREONYLCARBAMOYL-AMP SYNTHASE"/>
    <property type="match status" value="1"/>
</dbReference>
<feature type="binding site" evidence="14">
    <location>
        <position position="183"/>
    </location>
    <ligand>
        <name>L-threonine</name>
        <dbReference type="ChEBI" id="CHEBI:57926"/>
    </ligand>
</feature>
<dbReference type="GO" id="GO:0005737">
    <property type="term" value="C:cytoplasm"/>
    <property type="evidence" value="ECO:0007669"/>
    <property type="project" value="UniProtKB-SubCell"/>
</dbReference>
<evidence type="ECO:0000313" key="17">
    <source>
        <dbReference type="Proteomes" id="UP001321786"/>
    </source>
</evidence>
<evidence type="ECO:0000256" key="7">
    <source>
        <dbReference type="ARBA" id="ARBA00022694"/>
    </source>
</evidence>